<evidence type="ECO:0000313" key="2">
    <source>
        <dbReference type="Proteomes" id="UP000235777"/>
    </source>
</evidence>
<dbReference type="OrthoDB" id="8592469at2"/>
<evidence type="ECO:0000313" key="1">
    <source>
        <dbReference type="EMBL" id="PMS37890.1"/>
    </source>
</evidence>
<gene>
    <name evidence="1" type="ORF">C0Z20_03445</name>
</gene>
<dbReference type="Proteomes" id="UP000235777">
    <property type="component" value="Unassembled WGS sequence"/>
</dbReference>
<accession>A0A2N7X8G4</accession>
<dbReference type="STRING" id="863227.GCA_000373005_00450"/>
<protein>
    <submittedName>
        <fullName evidence="1">Uncharacterized protein</fullName>
    </submittedName>
</protein>
<dbReference type="RefSeq" id="WP_018438959.1">
    <property type="nucleotide sequence ID" value="NZ_KB890164.1"/>
</dbReference>
<reference evidence="1 2" key="1">
    <citation type="submission" date="2018-01" db="EMBL/GenBank/DDBJ databases">
        <title>Whole genome analyses suggest that Burkholderia sensu lato contains two further novel genera in the rhizoxinica-symbiotica group Mycetohabitans gen. nov., and Trinickia gen. nov.: implications for the evolution of diazotrophy and nodulation in the Burkholderiaceae.</title>
        <authorList>
            <person name="Estrada-de los Santos P."/>
            <person name="Palmer M."/>
            <person name="Chavez-Ramirez B."/>
            <person name="Beukes C."/>
            <person name="Steenkamp E.T."/>
            <person name="Hirsch A.M."/>
            <person name="Manyaka P."/>
            <person name="Maluk M."/>
            <person name="Lafos M."/>
            <person name="Crook M."/>
            <person name="Gross E."/>
            <person name="Simon M.F."/>
            <person name="Bueno dos Reis Junior F."/>
            <person name="Poole P.S."/>
            <person name="Venter S.N."/>
            <person name="James E.K."/>
        </authorList>
    </citation>
    <scope>NUCLEOTIDE SEQUENCE [LARGE SCALE GENOMIC DNA]</scope>
    <source>
        <strain evidence="1 2">JPY 581</strain>
    </source>
</reference>
<name>A0A2N7X8G4_9BURK</name>
<comment type="caution">
    <text evidence="1">The sequence shown here is derived from an EMBL/GenBank/DDBJ whole genome shotgun (WGS) entry which is preliminary data.</text>
</comment>
<proteinExistence type="predicted"/>
<organism evidence="1 2">
    <name type="scientific">Trinickia symbiotica</name>
    <dbReference type="NCBI Taxonomy" id="863227"/>
    <lineage>
        <taxon>Bacteria</taxon>
        <taxon>Pseudomonadati</taxon>
        <taxon>Pseudomonadota</taxon>
        <taxon>Betaproteobacteria</taxon>
        <taxon>Burkholderiales</taxon>
        <taxon>Burkholderiaceae</taxon>
        <taxon>Trinickia</taxon>
    </lineage>
</organism>
<sequence length="139" mass="15453">MSDPVLHVTNHSTRDVFIAGDPNWDDQELMVDGRRAKGAQRLAPEQSATVSVQWGPQENGDEHMMGVIFADGRRYHYGPAGAYQMSIGQHAETGLLGVSDEHVVKRPAFHYATTNQTPWSMDVEFVDARVSESPRNLAF</sequence>
<dbReference type="EMBL" id="PNYC01000002">
    <property type="protein sequence ID" value="PMS37890.1"/>
    <property type="molecule type" value="Genomic_DNA"/>
</dbReference>
<keyword evidence="2" id="KW-1185">Reference proteome</keyword>
<dbReference type="AlphaFoldDB" id="A0A2N7X8G4"/>